<sequence length="176" mass="20599">MKAKGTLKEYKIIGRRLPSEQNPVTPLYQMKIFAPEVVSAKSKFWYYASLLKKVKKANGEIVSCSEVLEKKPTRIKNFGLWIRYDSRSGTHNMYREYRSLSVAEAVTLCYRDMAARHRARANSVQIMRVEVVNSSKCRRNHVKQFHDSQLRFPLPHRVVKSQYKSKIVAKRPNTFF</sequence>
<dbReference type="Gene3D" id="3.10.20.10">
    <property type="match status" value="2"/>
</dbReference>
<keyword evidence="3 4" id="KW-0687">Ribonucleoprotein</keyword>
<protein>
    <recommendedName>
        <fullName evidence="4">60S ribosomal protein L18a</fullName>
    </recommendedName>
</protein>
<keyword evidence="2 4" id="KW-0689">Ribosomal protein</keyword>
<dbReference type="GO" id="GO:0003735">
    <property type="term" value="F:structural constituent of ribosome"/>
    <property type="evidence" value="ECO:0007669"/>
    <property type="project" value="InterPro"/>
</dbReference>
<evidence type="ECO:0000313" key="6">
    <source>
        <dbReference type="EMBL" id="CCQ18661.1"/>
    </source>
</evidence>
<dbReference type="PIRSF" id="PIRSF002190">
    <property type="entry name" value="Ribosomal_L18a"/>
    <property type="match status" value="1"/>
</dbReference>
<dbReference type="GO" id="GO:0005840">
    <property type="term" value="C:ribosome"/>
    <property type="evidence" value="ECO:0007669"/>
    <property type="project" value="UniProtKB-KW"/>
</dbReference>
<reference evidence="6" key="1">
    <citation type="journal article" date="2013" name="Mol. Phylogenet. Evol.">
        <title>Distribution and evolutionary dynamics of Stowaway Miniature Inverted repeat Transposable Elements (MITEs) in grasses.</title>
        <authorList>
            <person name="Minaya M."/>
            <person name="Pimentel M."/>
            <person name="Mason-Gamer R."/>
            <person name="Catalan P."/>
        </authorList>
    </citation>
    <scope>NUCLEOTIDE SEQUENCE</scope>
</reference>
<dbReference type="PANTHER" id="PTHR10052">
    <property type="entry name" value="60S RIBOSOMAL PROTEIN L18A"/>
    <property type="match status" value="1"/>
</dbReference>
<dbReference type="GO" id="GO:1990904">
    <property type="term" value="C:ribonucleoprotein complex"/>
    <property type="evidence" value="ECO:0007669"/>
    <property type="project" value="UniProtKB-KW"/>
</dbReference>
<dbReference type="FunFam" id="3.10.20.10:FF:000001">
    <property type="entry name" value="60S ribosomal protein L18a"/>
    <property type="match status" value="1"/>
</dbReference>
<dbReference type="Pfam" id="PF01775">
    <property type="entry name" value="Ribosomal_L18A"/>
    <property type="match status" value="1"/>
</dbReference>
<gene>
    <name evidence="6" type="primary">rpl18a</name>
</gene>
<dbReference type="FunFam" id="3.10.20.10:FF:000002">
    <property type="entry name" value="60S ribosomal protein L18a"/>
    <property type="match status" value="1"/>
</dbReference>
<feature type="domain" description="Large ribosomal subunit protein eL20" evidence="5">
    <location>
        <begin position="7"/>
        <end position="130"/>
    </location>
</feature>
<evidence type="ECO:0000256" key="1">
    <source>
        <dbReference type="ARBA" id="ARBA00009362"/>
    </source>
</evidence>
<dbReference type="InterPro" id="IPR021138">
    <property type="entry name" value="Ribosomal_eL20_eukaryotes"/>
</dbReference>
<evidence type="ECO:0000256" key="4">
    <source>
        <dbReference type="PIRNR" id="PIRNR002190"/>
    </source>
</evidence>
<dbReference type="HAMAP" id="MF_00273">
    <property type="entry name" value="Ribosomal_eL20"/>
    <property type="match status" value="1"/>
</dbReference>
<accession>M1XK35</accession>
<dbReference type="AlphaFoldDB" id="M1XK35"/>
<dbReference type="InterPro" id="IPR023573">
    <property type="entry name" value="Ribosomal_eL20_dom"/>
</dbReference>
<dbReference type="SUPFAM" id="SSF160374">
    <property type="entry name" value="RplX-like"/>
    <property type="match status" value="1"/>
</dbReference>
<evidence type="ECO:0000256" key="3">
    <source>
        <dbReference type="ARBA" id="ARBA00023274"/>
    </source>
</evidence>
<comment type="similarity">
    <text evidence="1 4">Belongs to the eukaryotic ribosomal protein eL20 family.</text>
</comment>
<dbReference type="GO" id="GO:0006412">
    <property type="term" value="P:translation"/>
    <property type="evidence" value="ECO:0007669"/>
    <property type="project" value="InterPro"/>
</dbReference>
<dbReference type="EMBL" id="HF570344">
    <property type="protein sequence ID" value="CCQ18661.1"/>
    <property type="molecule type" value="mRNA"/>
</dbReference>
<dbReference type="InterPro" id="IPR028877">
    <property type="entry name" value="Ribosomal_eL20"/>
</dbReference>
<evidence type="ECO:0000259" key="5">
    <source>
        <dbReference type="Pfam" id="PF01775"/>
    </source>
</evidence>
<evidence type="ECO:0000256" key="2">
    <source>
        <dbReference type="ARBA" id="ARBA00022980"/>
    </source>
</evidence>
<name>M1XK35_9METZ</name>
<organism evidence="6">
    <name type="scientific">Sycon ciliatum</name>
    <dbReference type="NCBI Taxonomy" id="27933"/>
    <lineage>
        <taxon>Eukaryota</taxon>
        <taxon>Metazoa</taxon>
        <taxon>Porifera</taxon>
        <taxon>Calcarea</taxon>
        <taxon>Calcaronea</taxon>
        <taxon>Leucosolenida</taxon>
        <taxon>Sycettidae</taxon>
        <taxon>Sycon</taxon>
    </lineage>
</organism>
<proteinExistence type="evidence at transcript level"/>